<dbReference type="SUPFAM" id="SSF88723">
    <property type="entry name" value="PIN domain-like"/>
    <property type="match status" value="1"/>
</dbReference>
<dbReference type="EMBL" id="JABFUD020000016">
    <property type="protein sequence ID" value="KAI5068307.1"/>
    <property type="molecule type" value="Genomic_DNA"/>
</dbReference>
<feature type="region of interest" description="Disordered" evidence="5">
    <location>
        <begin position="136"/>
        <end position="166"/>
    </location>
</feature>
<keyword evidence="4" id="KW-0539">Nucleus</keyword>
<dbReference type="GO" id="GO:0006364">
    <property type="term" value="P:rRNA processing"/>
    <property type="evidence" value="ECO:0007669"/>
    <property type="project" value="UniProtKB-KW"/>
</dbReference>
<evidence type="ECO:0000256" key="4">
    <source>
        <dbReference type="ARBA" id="ARBA00023242"/>
    </source>
</evidence>
<dbReference type="GO" id="GO:0032040">
    <property type="term" value="C:small-subunit processome"/>
    <property type="evidence" value="ECO:0007669"/>
    <property type="project" value="InterPro"/>
</dbReference>
<dbReference type="Proteomes" id="UP000886520">
    <property type="component" value="Chromosome 16"/>
</dbReference>
<dbReference type="CDD" id="cd08553">
    <property type="entry name" value="PIN_Fcf1-like"/>
    <property type="match status" value="1"/>
</dbReference>
<evidence type="ECO:0000313" key="7">
    <source>
        <dbReference type="Proteomes" id="UP000886520"/>
    </source>
</evidence>
<protein>
    <submittedName>
        <fullName evidence="6">Uncharacterized protein</fullName>
    </submittedName>
</protein>
<evidence type="ECO:0000256" key="5">
    <source>
        <dbReference type="SAM" id="MobiDB-lite"/>
    </source>
</evidence>
<keyword evidence="2" id="KW-0690">Ribosome biogenesis</keyword>
<dbReference type="InterPro" id="IPR006984">
    <property type="entry name" value="Fcf1/UTP23"/>
</dbReference>
<name>A0A9D4UIQ9_ADICA</name>
<keyword evidence="3" id="KW-0698">rRNA processing</keyword>
<keyword evidence="7" id="KW-1185">Reference proteome</keyword>
<dbReference type="AlphaFoldDB" id="A0A9D4UIQ9"/>
<evidence type="ECO:0000256" key="1">
    <source>
        <dbReference type="ARBA" id="ARBA00004604"/>
    </source>
</evidence>
<dbReference type="PANTHER" id="PTHR12416">
    <property type="entry name" value="RRNA-PROCESSING PROTEIN UTP23 HOMOLOG"/>
    <property type="match status" value="1"/>
</dbReference>
<accession>A0A9D4UIQ9</accession>
<reference evidence="6" key="1">
    <citation type="submission" date="2021-01" db="EMBL/GenBank/DDBJ databases">
        <title>Adiantum capillus-veneris genome.</title>
        <authorList>
            <person name="Fang Y."/>
            <person name="Liao Q."/>
        </authorList>
    </citation>
    <scope>NUCLEOTIDE SEQUENCE</scope>
    <source>
        <strain evidence="6">H3</strain>
        <tissue evidence="6">Leaf</tissue>
    </source>
</reference>
<dbReference type="Pfam" id="PF04900">
    <property type="entry name" value="Fcf1"/>
    <property type="match status" value="1"/>
</dbReference>
<evidence type="ECO:0000256" key="2">
    <source>
        <dbReference type="ARBA" id="ARBA00022517"/>
    </source>
</evidence>
<gene>
    <name evidence="6" type="ORF">GOP47_0016652</name>
</gene>
<evidence type="ECO:0000313" key="6">
    <source>
        <dbReference type="EMBL" id="KAI5068307.1"/>
    </source>
</evidence>
<feature type="compositionally biased region" description="Polar residues" evidence="5">
    <location>
        <begin position="149"/>
        <end position="161"/>
    </location>
</feature>
<dbReference type="Gene3D" id="3.40.50.1010">
    <property type="entry name" value="5'-nuclease"/>
    <property type="match status" value="1"/>
</dbReference>
<dbReference type="InterPro" id="IPR029060">
    <property type="entry name" value="PIN-like_dom_sf"/>
</dbReference>
<comment type="subcellular location">
    <subcellularLocation>
        <location evidence="1">Nucleus</location>
        <location evidence="1">Nucleolus</location>
    </subcellularLocation>
</comment>
<organism evidence="6 7">
    <name type="scientific">Adiantum capillus-veneris</name>
    <name type="common">Maidenhair fern</name>
    <dbReference type="NCBI Taxonomy" id="13818"/>
    <lineage>
        <taxon>Eukaryota</taxon>
        <taxon>Viridiplantae</taxon>
        <taxon>Streptophyta</taxon>
        <taxon>Embryophyta</taxon>
        <taxon>Tracheophyta</taxon>
        <taxon>Polypodiopsida</taxon>
        <taxon>Polypodiidae</taxon>
        <taxon>Polypodiales</taxon>
        <taxon>Pteridineae</taxon>
        <taxon>Pteridaceae</taxon>
        <taxon>Vittarioideae</taxon>
        <taxon>Adiantum</taxon>
    </lineage>
</organism>
<proteinExistence type="predicted"/>
<comment type="caution">
    <text evidence="6">The sequence shown here is derived from an EMBL/GenBank/DDBJ whole genome shotgun (WGS) entry which is preliminary data.</text>
</comment>
<dbReference type="OrthoDB" id="25675at2759"/>
<sequence length="196" mass="21868">MLGSCFSCVIAELRKLGADFSGTLSVARKLDAAKCDHEPLKSASDCLESLIADGNLEHFFVATQDAELRIKLRQVPSVAIILAQNNFLVLEPPSEKQQSIAHANEAQKTHATKREFQIIEARERKKEALLAAKSGEGDTGIATRDEPNNKTSCQGTESTVMQKEDKKRQQKLRLNLCKGMWEMVRKVALWMEKQVD</sequence>
<evidence type="ECO:0000256" key="3">
    <source>
        <dbReference type="ARBA" id="ARBA00022552"/>
    </source>
</evidence>